<dbReference type="Gene3D" id="1.25.40.10">
    <property type="entry name" value="Tetratricopeptide repeat domain"/>
    <property type="match status" value="2"/>
</dbReference>
<name>A0A0F7FV41_9ACTN</name>
<dbReference type="KEGG" id="sxi:SXIM_23380"/>
<keyword evidence="3" id="KW-1185">Reference proteome</keyword>
<gene>
    <name evidence="2" type="ORF">SXIM_23380</name>
</gene>
<dbReference type="PANTHER" id="PTHR47691">
    <property type="entry name" value="REGULATOR-RELATED"/>
    <property type="match status" value="1"/>
</dbReference>
<protein>
    <submittedName>
        <fullName evidence="2">Tetratricopeptide repeat family protein</fullName>
    </submittedName>
</protein>
<dbReference type="STRING" id="408015.SXIM_23380"/>
<evidence type="ECO:0000256" key="1">
    <source>
        <dbReference type="SAM" id="MobiDB-lite"/>
    </source>
</evidence>
<reference evidence="2" key="1">
    <citation type="submission" date="2019-08" db="EMBL/GenBank/DDBJ databases">
        <title>Complete genome sequence of a mangrove-derived Streptomyces xiamenensis.</title>
        <authorList>
            <person name="Xu J."/>
        </authorList>
    </citation>
    <scope>NUCLEOTIDE SEQUENCE</scope>
    <source>
        <strain evidence="2">318</strain>
    </source>
</reference>
<dbReference type="PANTHER" id="PTHR47691:SF3">
    <property type="entry name" value="HTH-TYPE TRANSCRIPTIONAL REGULATOR RV0890C-RELATED"/>
    <property type="match status" value="1"/>
</dbReference>
<dbReference type="Proteomes" id="UP000034034">
    <property type="component" value="Chromosome"/>
</dbReference>
<feature type="compositionally biased region" description="Low complexity" evidence="1">
    <location>
        <begin position="174"/>
        <end position="191"/>
    </location>
</feature>
<dbReference type="HOGENOM" id="CLU_478099_0_0_11"/>
<proteinExistence type="predicted"/>
<dbReference type="InterPro" id="IPR011717">
    <property type="entry name" value="TPR-4"/>
</dbReference>
<dbReference type="Pfam" id="PF07721">
    <property type="entry name" value="TPR_4"/>
    <property type="match status" value="3"/>
</dbReference>
<dbReference type="EMBL" id="CP009922">
    <property type="protein sequence ID" value="AKG43722.1"/>
    <property type="molecule type" value="Genomic_DNA"/>
</dbReference>
<dbReference type="RefSeq" id="WP_053116165.1">
    <property type="nucleotide sequence ID" value="NZ_CP009922.3"/>
</dbReference>
<feature type="compositionally biased region" description="Low complexity" evidence="1">
    <location>
        <begin position="508"/>
        <end position="519"/>
    </location>
</feature>
<dbReference type="SUPFAM" id="SSF48452">
    <property type="entry name" value="TPR-like"/>
    <property type="match status" value="2"/>
</dbReference>
<accession>A0A0F7FV41</accession>
<evidence type="ECO:0000313" key="2">
    <source>
        <dbReference type="EMBL" id="AKG43722.1"/>
    </source>
</evidence>
<feature type="region of interest" description="Disordered" evidence="1">
    <location>
        <begin position="498"/>
        <end position="519"/>
    </location>
</feature>
<feature type="region of interest" description="Disordered" evidence="1">
    <location>
        <begin position="127"/>
        <end position="200"/>
    </location>
</feature>
<dbReference type="GO" id="GO:0042802">
    <property type="term" value="F:identical protein binding"/>
    <property type="evidence" value="ECO:0007669"/>
    <property type="project" value="InterPro"/>
</dbReference>
<dbReference type="InterPro" id="IPR019734">
    <property type="entry name" value="TPR_rpt"/>
</dbReference>
<dbReference type="AlphaFoldDB" id="A0A0F7FV41"/>
<dbReference type="InterPro" id="IPR011990">
    <property type="entry name" value="TPR-like_helical_dom_sf"/>
</dbReference>
<sequence>MTDPFAVSVTVAELADAGIEEFRRGAPQAAHDLFERAARAAEPHPELAGQHLQILVNLATTAAHLGDHPAAIATLRRTLDAPGADPALRPAILLNLSQSLLETGAYEEAEAVLTECHALATAALPHPGARGPDAESVPAASATGATAPLPGPGERDIPVGDTPAAAAGSPQWPGPAATPAGPYGIPGTGPAAPDPADPPSGAAELLMSCLVALSTVAIQREDWPRAEQLTAEALEVVTRIRPDLVGRPLMNVAALALATGRYEPAEDFAEAALAACEAGREPAGAASVRLMLAQLYTATGRAEQAEPLLHAALAHTGPAGLTVETAVGWEQLGLLAASRGELDEAQTLYGRAQSLLRQAGATPTEAALAVRRAEVAHLAGRPAEAEELLTHAADTFAALGLGLRHAQTHLAHAALLEQGGDPGQLARALDLAVPAALAIDAVRYGLAAGRQRDRWRRNVAEPALRLVFRLAARAGEALLVAHLIEVQCATTPILRENAVPPPDGPGPLGSLLDEPPPHAHAFAVAPPPRLLLTPDGDGEGDGEVALADRIALAEQRYGLPVRDTRTVPSW</sequence>
<dbReference type="PATRIC" id="fig|408015.6.peg.2373"/>
<dbReference type="SMART" id="SM00028">
    <property type="entry name" value="TPR"/>
    <property type="match status" value="5"/>
</dbReference>
<evidence type="ECO:0000313" key="3">
    <source>
        <dbReference type="Proteomes" id="UP000034034"/>
    </source>
</evidence>
<organism evidence="2 3">
    <name type="scientific">Streptomyces xiamenensis</name>
    <dbReference type="NCBI Taxonomy" id="408015"/>
    <lineage>
        <taxon>Bacteria</taxon>
        <taxon>Bacillati</taxon>
        <taxon>Actinomycetota</taxon>
        <taxon>Actinomycetes</taxon>
        <taxon>Kitasatosporales</taxon>
        <taxon>Streptomycetaceae</taxon>
        <taxon>Streptomyces</taxon>
    </lineage>
</organism>